<sequence length="185" mass="20880">MQGNGGRNLSFYAQCSVCTLKSVLKIGGGVTTGTACTSLESKRKVRFLVKRAVLLCIKFVVEMEEAPGKDEKESENLELKSWLSCSLKAESLAPHLIDEIALEGLDGITLQALQVRLTERPGMTMEITDKSMNQIWNVVRRIKGIEMYELPESRNDLVMYRRADYVDDRGKKFQESKIDRLSLCK</sequence>
<proteinExistence type="predicted"/>
<accession>A0A8J2JJ25</accession>
<evidence type="ECO:0000313" key="1">
    <source>
        <dbReference type="EMBL" id="CAG7705535.1"/>
    </source>
</evidence>
<protein>
    <submittedName>
        <fullName evidence="1">Uncharacterized protein</fullName>
    </submittedName>
</protein>
<dbReference type="Proteomes" id="UP000708208">
    <property type="component" value="Unassembled WGS sequence"/>
</dbReference>
<dbReference type="OrthoDB" id="68020at2759"/>
<evidence type="ECO:0000313" key="2">
    <source>
        <dbReference type="Proteomes" id="UP000708208"/>
    </source>
</evidence>
<keyword evidence="2" id="KW-1185">Reference proteome</keyword>
<reference evidence="1" key="1">
    <citation type="submission" date="2021-06" db="EMBL/GenBank/DDBJ databases">
        <authorList>
            <person name="Hodson N. C."/>
            <person name="Mongue J. A."/>
            <person name="Jaron S. K."/>
        </authorList>
    </citation>
    <scope>NUCLEOTIDE SEQUENCE</scope>
</reference>
<comment type="caution">
    <text evidence="1">The sequence shown here is derived from an EMBL/GenBank/DDBJ whole genome shotgun (WGS) entry which is preliminary data.</text>
</comment>
<dbReference type="EMBL" id="CAJVCH010028954">
    <property type="protein sequence ID" value="CAG7705535.1"/>
    <property type="molecule type" value="Genomic_DNA"/>
</dbReference>
<name>A0A8J2JJ25_9HEXA</name>
<organism evidence="1 2">
    <name type="scientific">Allacma fusca</name>
    <dbReference type="NCBI Taxonomy" id="39272"/>
    <lineage>
        <taxon>Eukaryota</taxon>
        <taxon>Metazoa</taxon>
        <taxon>Ecdysozoa</taxon>
        <taxon>Arthropoda</taxon>
        <taxon>Hexapoda</taxon>
        <taxon>Collembola</taxon>
        <taxon>Symphypleona</taxon>
        <taxon>Sminthuridae</taxon>
        <taxon>Allacma</taxon>
    </lineage>
</organism>
<gene>
    <name evidence="1" type="ORF">AFUS01_LOCUS4629</name>
</gene>
<dbReference type="AlphaFoldDB" id="A0A8J2JJ25"/>